<protein>
    <submittedName>
        <fullName evidence="2">Alpha/beta hydrolase</fullName>
    </submittedName>
</protein>
<keyword evidence="2" id="KW-0378">Hydrolase</keyword>
<dbReference type="PROSITE" id="PS51257">
    <property type="entry name" value="PROKAR_LIPOPROTEIN"/>
    <property type="match status" value="1"/>
</dbReference>
<dbReference type="AlphaFoldDB" id="A0A7G9SF72"/>
<reference evidence="2 3" key="1">
    <citation type="submission" date="2020-08" db="EMBL/GenBank/DDBJ databases">
        <title>Genome sequence of Sphingomonas lutea KCTC 23642T.</title>
        <authorList>
            <person name="Hyun D.-W."/>
            <person name="Bae J.-W."/>
        </authorList>
    </citation>
    <scope>NUCLEOTIDE SEQUENCE [LARGE SCALE GENOMIC DNA]</scope>
    <source>
        <strain evidence="2 3">KCTC 23642</strain>
    </source>
</reference>
<accession>A0A7G9SF72</accession>
<organism evidence="2 3">
    <name type="scientific">Sphingomonas lutea</name>
    <dbReference type="NCBI Taxonomy" id="1045317"/>
    <lineage>
        <taxon>Bacteria</taxon>
        <taxon>Pseudomonadati</taxon>
        <taxon>Pseudomonadota</taxon>
        <taxon>Alphaproteobacteria</taxon>
        <taxon>Sphingomonadales</taxon>
        <taxon>Sphingomonadaceae</taxon>
        <taxon>Sphingomonas</taxon>
    </lineage>
</organism>
<dbReference type="PANTHER" id="PTHR48098:SF6">
    <property type="entry name" value="FERRI-BACILLIBACTIN ESTERASE BESA"/>
    <property type="match status" value="1"/>
</dbReference>
<dbReference type="InterPro" id="IPR000801">
    <property type="entry name" value="Esterase-like"/>
</dbReference>
<keyword evidence="1" id="KW-0732">Signal</keyword>
<sequence>MRIILGVFAAALLAGCATPAPPRAAVTPLDHLPALRGDYFPFRSREAGHDYHIYVRLPQDYAAHPARRYPIVYLLDGDSLFPVVGGNHIFLTIDDKMPEVIVVGIAYGSFDKPINRRHIDFMPLGPDVKPGESRIADFHNFLERELIPQVEGRYRADPAKRILFGQSRAGALILYSAFKQPDLFWARIASNPSWTPGEDIFFGAAPAATRPDLQLLVAVGTEEYPDRRIKAGEWFSHWNARRTPWKLTRIDIPGGTHSADAANAYRAAMRQLFLTN</sequence>
<dbReference type="EMBL" id="CP060718">
    <property type="protein sequence ID" value="QNN66497.1"/>
    <property type="molecule type" value="Genomic_DNA"/>
</dbReference>
<gene>
    <name evidence="2" type="ORF">H9L13_07125</name>
</gene>
<dbReference type="SUPFAM" id="SSF53474">
    <property type="entry name" value="alpha/beta-Hydrolases"/>
    <property type="match status" value="1"/>
</dbReference>
<keyword evidence="3" id="KW-1185">Reference proteome</keyword>
<dbReference type="InterPro" id="IPR050583">
    <property type="entry name" value="Mycobacterial_A85_antigen"/>
</dbReference>
<evidence type="ECO:0000313" key="2">
    <source>
        <dbReference type="EMBL" id="QNN66497.1"/>
    </source>
</evidence>
<evidence type="ECO:0000256" key="1">
    <source>
        <dbReference type="SAM" id="SignalP"/>
    </source>
</evidence>
<dbReference type="InterPro" id="IPR029058">
    <property type="entry name" value="AB_hydrolase_fold"/>
</dbReference>
<dbReference type="Proteomes" id="UP000515971">
    <property type="component" value="Chromosome"/>
</dbReference>
<evidence type="ECO:0000313" key="3">
    <source>
        <dbReference type="Proteomes" id="UP000515971"/>
    </source>
</evidence>
<feature type="chain" id="PRO_5028904336" evidence="1">
    <location>
        <begin position="25"/>
        <end position="276"/>
    </location>
</feature>
<proteinExistence type="predicted"/>
<name>A0A7G9SF72_9SPHN</name>
<dbReference type="Gene3D" id="3.40.50.1820">
    <property type="entry name" value="alpha/beta hydrolase"/>
    <property type="match status" value="1"/>
</dbReference>
<dbReference type="PANTHER" id="PTHR48098">
    <property type="entry name" value="ENTEROCHELIN ESTERASE-RELATED"/>
    <property type="match status" value="1"/>
</dbReference>
<dbReference type="Pfam" id="PF00756">
    <property type="entry name" value="Esterase"/>
    <property type="match status" value="1"/>
</dbReference>
<dbReference type="GO" id="GO:0016787">
    <property type="term" value="F:hydrolase activity"/>
    <property type="evidence" value="ECO:0007669"/>
    <property type="project" value="UniProtKB-KW"/>
</dbReference>
<dbReference type="KEGG" id="slut:H9L13_07125"/>
<dbReference type="RefSeq" id="WP_187537089.1">
    <property type="nucleotide sequence ID" value="NZ_BAABJT010000001.1"/>
</dbReference>
<feature type="signal peptide" evidence="1">
    <location>
        <begin position="1"/>
        <end position="24"/>
    </location>
</feature>